<dbReference type="Proteomes" id="UP000759443">
    <property type="component" value="Unassembled WGS sequence"/>
</dbReference>
<proteinExistence type="predicted"/>
<gene>
    <name evidence="1" type="ORF">J2Z17_001128</name>
</gene>
<dbReference type="EMBL" id="JAGGJU010000003">
    <property type="protein sequence ID" value="MBP1849707.1"/>
    <property type="molecule type" value="Genomic_DNA"/>
</dbReference>
<sequence>MSGMLAPDDLQVLQKIFDIICEKRHIAKNSIEAKREARILLDIYMAGIRSESQLLGMLV</sequence>
<reference evidence="1 2" key="1">
    <citation type="submission" date="2021-03" db="EMBL/GenBank/DDBJ databases">
        <title>Genomic Encyclopedia of Type Strains, Phase IV (KMG-IV): sequencing the most valuable type-strain genomes for metagenomic binning, comparative biology and taxonomic classification.</title>
        <authorList>
            <person name="Goeker M."/>
        </authorList>
    </citation>
    <scope>NUCLEOTIDE SEQUENCE [LARGE SCALE GENOMIC DNA]</scope>
    <source>
        <strain evidence="1 2">DSM 21600</strain>
    </source>
</reference>
<protein>
    <submittedName>
        <fullName evidence="1">Uncharacterized protein</fullName>
    </submittedName>
</protein>
<evidence type="ECO:0000313" key="2">
    <source>
        <dbReference type="Proteomes" id="UP000759443"/>
    </source>
</evidence>
<name>A0ABS4DVI4_9HYPH</name>
<accession>A0ABS4DVI4</accession>
<evidence type="ECO:0000313" key="1">
    <source>
        <dbReference type="EMBL" id="MBP1849707.1"/>
    </source>
</evidence>
<comment type="caution">
    <text evidence="1">The sequence shown here is derived from an EMBL/GenBank/DDBJ whole genome shotgun (WGS) entry which is preliminary data.</text>
</comment>
<keyword evidence="2" id="KW-1185">Reference proteome</keyword>
<organism evidence="1 2">
    <name type="scientific">Rhizobium halophytocola</name>
    <dbReference type="NCBI Taxonomy" id="735519"/>
    <lineage>
        <taxon>Bacteria</taxon>
        <taxon>Pseudomonadati</taxon>
        <taxon>Pseudomonadota</taxon>
        <taxon>Alphaproteobacteria</taxon>
        <taxon>Hyphomicrobiales</taxon>
        <taxon>Rhizobiaceae</taxon>
        <taxon>Rhizobium/Agrobacterium group</taxon>
        <taxon>Rhizobium</taxon>
    </lineage>
</organism>